<evidence type="ECO:0000313" key="3">
    <source>
        <dbReference type="EMBL" id="RIJ45503.1"/>
    </source>
</evidence>
<organism evidence="3 4">
    <name type="scientific">Maribellus luteus</name>
    <dbReference type="NCBI Taxonomy" id="2305463"/>
    <lineage>
        <taxon>Bacteria</taxon>
        <taxon>Pseudomonadati</taxon>
        <taxon>Bacteroidota</taxon>
        <taxon>Bacteroidia</taxon>
        <taxon>Marinilabiliales</taxon>
        <taxon>Prolixibacteraceae</taxon>
        <taxon>Maribellus</taxon>
    </lineage>
</organism>
<feature type="domain" description="Competence protein CoiA-like N-terminal" evidence="2">
    <location>
        <begin position="50"/>
        <end position="79"/>
    </location>
</feature>
<sequence>MIDGSSSHLCVWGLTLVKRAIVEWLFTFMLMIYAIVDNDKVEAFPNGKGICEECGNPVFSKCGELKVWHWSHHKNPECDNWHEPETQWHYHWKKSFGKTNSEIVIEKDGIKHRADVFTNSGVVIELQNSPIKPEVIRKREAFYGERMIWVIHGIDFRTNFKIVKRSPVKYIRNYRWQYGDPQSEMVRTVPNPIPTNEGIYEFDWKYSRSSWSGVTRPTFIDFGGKNLFWVKNGMGWSSGNGDFILKESFINKYQGNFMYFSNNHEFHFDDNDLIKEY</sequence>
<gene>
    <name evidence="3" type="ORF">D1614_22815</name>
</gene>
<keyword evidence="4" id="KW-1185">Reference proteome</keyword>
<dbReference type="InterPro" id="IPR057253">
    <property type="entry name" value="CoiA-like_N"/>
</dbReference>
<evidence type="ECO:0000313" key="4">
    <source>
        <dbReference type="Proteomes" id="UP000265926"/>
    </source>
</evidence>
<feature type="domain" description="Competence protein CoiA nuclease-like" evidence="1">
    <location>
        <begin position="99"/>
        <end position="154"/>
    </location>
</feature>
<evidence type="ECO:0000259" key="1">
    <source>
        <dbReference type="Pfam" id="PF06054"/>
    </source>
</evidence>
<dbReference type="OrthoDB" id="4212451at2"/>
<name>A0A399STP4_9BACT</name>
<dbReference type="AlphaFoldDB" id="A0A399STP4"/>
<evidence type="ECO:0008006" key="5">
    <source>
        <dbReference type="Google" id="ProtNLM"/>
    </source>
</evidence>
<dbReference type="Pfam" id="PF06054">
    <property type="entry name" value="CoiA_nuc"/>
    <property type="match status" value="1"/>
</dbReference>
<dbReference type="InterPro" id="IPR010330">
    <property type="entry name" value="CoiA_nuc"/>
</dbReference>
<accession>A0A399STP4</accession>
<reference evidence="3 4" key="1">
    <citation type="submission" date="2018-08" db="EMBL/GenBank/DDBJ databases">
        <title>Pallidiluteibacterium maritimus gen. nov., sp. nov., isolated from coastal sediment.</title>
        <authorList>
            <person name="Zhou L.Y."/>
        </authorList>
    </citation>
    <scope>NUCLEOTIDE SEQUENCE [LARGE SCALE GENOMIC DNA]</scope>
    <source>
        <strain evidence="3 4">XSD2</strain>
    </source>
</reference>
<comment type="caution">
    <text evidence="3">The sequence shown here is derived from an EMBL/GenBank/DDBJ whole genome shotgun (WGS) entry which is preliminary data.</text>
</comment>
<protein>
    <recommendedName>
        <fullName evidence="5">Competence protein CoiA-like family protein</fullName>
    </recommendedName>
</protein>
<dbReference type="EMBL" id="QWGR01000024">
    <property type="protein sequence ID" value="RIJ45503.1"/>
    <property type="molecule type" value="Genomic_DNA"/>
</dbReference>
<dbReference type="Pfam" id="PF25164">
    <property type="entry name" value="CoiA_N"/>
    <property type="match status" value="1"/>
</dbReference>
<proteinExistence type="predicted"/>
<evidence type="ECO:0000259" key="2">
    <source>
        <dbReference type="Pfam" id="PF25164"/>
    </source>
</evidence>
<dbReference type="Proteomes" id="UP000265926">
    <property type="component" value="Unassembled WGS sequence"/>
</dbReference>
<dbReference type="RefSeq" id="WP_119440312.1">
    <property type="nucleotide sequence ID" value="NZ_QWGR01000024.1"/>
</dbReference>